<dbReference type="SUPFAM" id="SSF55961">
    <property type="entry name" value="Bet v1-like"/>
    <property type="match status" value="1"/>
</dbReference>
<feature type="region of interest" description="Disordered" evidence="6">
    <location>
        <begin position="1245"/>
        <end position="1272"/>
    </location>
</feature>
<dbReference type="InterPro" id="IPR031315">
    <property type="entry name" value="LNS2/PITP"/>
</dbReference>
<dbReference type="SMART" id="SM01127">
    <property type="entry name" value="DDHD"/>
    <property type="match status" value="1"/>
</dbReference>
<dbReference type="Gene3D" id="3.30.530.20">
    <property type="match status" value="1"/>
</dbReference>
<dbReference type="Pfam" id="PF24694">
    <property type="entry name" value="LNS2_PITM1-3"/>
    <property type="match status" value="1"/>
</dbReference>
<dbReference type="Pfam" id="PF24695">
    <property type="entry name" value="PITM1-3"/>
    <property type="match status" value="1"/>
</dbReference>
<dbReference type="OMA" id="CWGRTMT"/>
<evidence type="ECO:0000256" key="1">
    <source>
        <dbReference type="ARBA" id="ARBA00004184"/>
    </source>
</evidence>
<feature type="domain" description="DDHD" evidence="7">
    <location>
        <begin position="723"/>
        <end position="914"/>
    </location>
</feature>
<evidence type="ECO:0000256" key="6">
    <source>
        <dbReference type="SAM" id="MobiDB-lite"/>
    </source>
</evidence>
<dbReference type="GO" id="GO:0008525">
    <property type="term" value="F:phosphatidylcholine transporter activity"/>
    <property type="evidence" value="ECO:0007669"/>
    <property type="project" value="TreeGrafter"/>
</dbReference>
<dbReference type="InterPro" id="IPR004177">
    <property type="entry name" value="DDHD_dom"/>
</dbReference>
<comment type="subcellular location">
    <subcellularLocation>
        <location evidence="1">Endomembrane system</location>
        <topology evidence="1">Peripheral membrane protein</topology>
    </subcellularLocation>
</comment>
<dbReference type="InterPro" id="IPR055261">
    <property type="entry name" value="PI_transfer_N"/>
</dbReference>
<sequence length="1272" mass="143294">MLVKEYRIPLPLSVDEYKIAQLYMIAKKSKDESKGTGSGVEILKNEPYSEGPGGSGQYTYKIYHVGHHLPAWLKALLPKSALTVEEMAWNAYPYTKTRYTCPFIEKFSIEIETRYFNDCGNQQNVFDLNSSEIGRQIDFIDIIKEQVFDQDIDPKVYHSEKTNRGPLSDDWVAEFWNNGKPQKAIMCAYKLCRVEFKYWGMQSKIEKFIHDSALRKTMVTAHQQAWAWQDEWVDLTMADIRRLELETQEFLRQRMTDENAPNENENNLNLIGKSPNEEPGHTNASNILQTVDFNMIDKDKDIDELHFDVPQAKKNSLSQYSLAPSHNSLVSKDGSNEQFKQKHWSRSNSRTTLHSPADCLDVLSAWRMQSLVPESDSSSDEFYDAEDMNEQHSPCCLSKIDRENDSEDNIFSAKYLQQLQLDLISQTKPLDEFSLCDSTNNSPNHQAPCAISTLIIILHGGSVLDVASDVQSNKMMDITTFKNSMDTVMNQYYKHLIGRIALRYVSCPSICMESLMVLSSLSPHNVQSPTDGISQSFSSIPIGALPLFAVSSHDYRDNISNVISQCNKVYSDFLKSDEGKGFTGKVAFIGDSVGAILGFDALCHVSSQGNVFGSDASIQDIPDLNKSNHSNPIISITDSLTSIKSDTSTVSSEEHSMNALAKSKTLPISTNLKNVQQPKQQLYCKSLSHPGNDCVHSDYSNRLLISNAIRRRSSSSSDQMNKLEFEVNDFFMFGSLLGIVLTFRKMLSMDDKSFTLSKPACSNLYNLIHPSDPSALRIEPLISARFSKIPPVNVPRFQKFPCGDGQPIHLLEYLQIHKELFLNDTSSMPMFNKTHNRRTSDISVTSNNSPIDNLNLPNINLLMQRWWGLKRIDYALYCPEGLSNFPTHSLPHIFHSSYWESSDVISFILRQLNKWNAHHATSSGANDVREICFKPNQPREKWQRKRTSVKLKNVTANHRANDVIVKEGVDVVITGRFMYGPLDVVALTGEKIDIHMRSSTTGEWDYVATEMTDKTGRLVYTVPKDKVLSCGLYQFKMVVRGDHTFLELFVAVVPAKTEAVVFSIDGSLTASVSVSGRDPKVRPGSVDVVRFWQELGYLIIYITGRPDIQQQRVVSWLSQHNFPHGLIFFADGISTDPLRHKAEYLKNLNQKMDINFRAAYGSSKDISVYQSLDMKPDQIYIAGKVSKKQQTLANVLENGYVAHLEELKANGSSRPAQGNARIVLPRGAFSGLRSKHSQKLAKRTISFPTSGNGNGSTGNTTNTTNMHVIFDQ</sequence>
<protein>
    <recommendedName>
        <fullName evidence="7">DDHD domain-containing protein</fullName>
    </recommendedName>
</protein>
<reference evidence="8" key="1">
    <citation type="submission" date="2022-12" db="EMBL/GenBank/DDBJ databases">
        <title>Genome assemblies of Blomia tropicalis.</title>
        <authorList>
            <person name="Cui Y."/>
        </authorList>
    </citation>
    <scope>NUCLEOTIDE SEQUENCE</scope>
    <source>
        <tissue evidence="8">Adult mites</tissue>
    </source>
</reference>
<dbReference type="PROSITE" id="PS51043">
    <property type="entry name" value="DDHD"/>
    <property type="match status" value="1"/>
</dbReference>
<evidence type="ECO:0000256" key="3">
    <source>
        <dbReference type="ARBA" id="ARBA00022481"/>
    </source>
</evidence>
<dbReference type="PRINTS" id="PR00391">
    <property type="entry name" value="PITRANSFER"/>
</dbReference>
<proteinExistence type="inferred from homology"/>
<dbReference type="Pfam" id="PF02121">
    <property type="entry name" value="IP_trans"/>
    <property type="match status" value="1"/>
</dbReference>
<evidence type="ECO:0000259" key="7">
    <source>
        <dbReference type="PROSITE" id="PS51043"/>
    </source>
</evidence>
<keyword evidence="3" id="KW-0488">Methylation</keyword>
<name>A0A9Q0RJ55_BLOTA</name>
<dbReference type="GO" id="GO:0008526">
    <property type="term" value="F:phosphatidylinositol transfer activity"/>
    <property type="evidence" value="ECO:0007669"/>
    <property type="project" value="TreeGrafter"/>
</dbReference>
<dbReference type="GO" id="GO:0046872">
    <property type="term" value="F:metal ion binding"/>
    <property type="evidence" value="ECO:0007669"/>
    <property type="project" value="InterPro"/>
</dbReference>
<gene>
    <name evidence="8" type="ORF">RDWZM_007478</name>
</gene>
<dbReference type="Pfam" id="PF02862">
    <property type="entry name" value="DDHD"/>
    <property type="match status" value="2"/>
</dbReference>
<comment type="caution">
    <text evidence="8">The sequence shown here is derived from an EMBL/GenBank/DDBJ whole genome shotgun (WGS) entry which is preliminary data.</text>
</comment>
<dbReference type="EMBL" id="JAPWDV010000003">
    <property type="protein sequence ID" value="KAJ6216321.1"/>
    <property type="molecule type" value="Genomic_DNA"/>
</dbReference>
<evidence type="ECO:0000313" key="8">
    <source>
        <dbReference type="EMBL" id="KAJ6216321.1"/>
    </source>
</evidence>
<dbReference type="FunFam" id="3.30.530.20:FF:000001">
    <property type="entry name" value="Phosphatidylinositol transfer protein membrane associated 2"/>
    <property type="match status" value="1"/>
</dbReference>
<evidence type="ECO:0000313" key="9">
    <source>
        <dbReference type="Proteomes" id="UP001142055"/>
    </source>
</evidence>
<dbReference type="InterPro" id="IPR001666">
    <property type="entry name" value="PI_transfer"/>
</dbReference>
<accession>A0A9Q0RJ55</accession>
<dbReference type="GO" id="GO:0031210">
    <property type="term" value="F:phosphatidylcholine binding"/>
    <property type="evidence" value="ECO:0007669"/>
    <property type="project" value="TreeGrafter"/>
</dbReference>
<evidence type="ECO:0000256" key="4">
    <source>
        <dbReference type="ARBA" id="ARBA00022553"/>
    </source>
</evidence>
<evidence type="ECO:0000256" key="2">
    <source>
        <dbReference type="ARBA" id="ARBA00010316"/>
    </source>
</evidence>
<dbReference type="GO" id="GO:0035091">
    <property type="term" value="F:phosphatidylinositol binding"/>
    <property type="evidence" value="ECO:0007669"/>
    <property type="project" value="TreeGrafter"/>
</dbReference>
<dbReference type="GO" id="GO:0005737">
    <property type="term" value="C:cytoplasm"/>
    <property type="evidence" value="ECO:0007669"/>
    <property type="project" value="TreeGrafter"/>
</dbReference>
<dbReference type="Gene3D" id="3.40.50.1000">
    <property type="entry name" value="HAD superfamily/HAD-like"/>
    <property type="match status" value="1"/>
</dbReference>
<organism evidence="8 9">
    <name type="scientific">Blomia tropicalis</name>
    <name type="common">Mite</name>
    <dbReference type="NCBI Taxonomy" id="40697"/>
    <lineage>
        <taxon>Eukaryota</taxon>
        <taxon>Metazoa</taxon>
        <taxon>Ecdysozoa</taxon>
        <taxon>Arthropoda</taxon>
        <taxon>Chelicerata</taxon>
        <taxon>Arachnida</taxon>
        <taxon>Acari</taxon>
        <taxon>Acariformes</taxon>
        <taxon>Sarcoptiformes</taxon>
        <taxon>Astigmata</taxon>
        <taxon>Glycyphagoidea</taxon>
        <taxon>Echimyopodidae</taxon>
        <taxon>Blomia</taxon>
    </lineage>
</organism>
<dbReference type="FunFam" id="3.40.50.1000:FF:000173">
    <property type="entry name" value="Membrane-associated phosphatidylinositol transfer protein 2"/>
    <property type="match status" value="1"/>
</dbReference>
<comment type="similarity">
    <text evidence="2">Belongs to the PtdIns transfer protein family. PI transfer class IIA subfamily.</text>
</comment>
<dbReference type="SUPFAM" id="SSF56784">
    <property type="entry name" value="HAD-like"/>
    <property type="match status" value="1"/>
</dbReference>
<dbReference type="SMART" id="SM00775">
    <property type="entry name" value="LNS2"/>
    <property type="match status" value="1"/>
</dbReference>
<dbReference type="Proteomes" id="UP001142055">
    <property type="component" value="Chromosome 3"/>
</dbReference>
<dbReference type="InterPro" id="IPR023393">
    <property type="entry name" value="START-like_dom_sf"/>
</dbReference>
<evidence type="ECO:0000256" key="5">
    <source>
        <dbReference type="ARBA" id="ARBA00022837"/>
    </source>
</evidence>
<dbReference type="InterPro" id="IPR023214">
    <property type="entry name" value="HAD_sf"/>
</dbReference>
<dbReference type="PANTHER" id="PTHR10658:SF81">
    <property type="entry name" value="PROTEIN RETINAL DEGENERATION B"/>
    <property type="match status" value="1"/>
</dbReference>
<keyword evidence="9" id="KW-1185">Reference proteome</keyword>
<dbReference type="AlphaFoldDB" id="A0A9Q0RJ55"/>
<keyword evidence="5" id="KW-0106">Calcium</keyword>
<dbReference type="GO" id="GO:0012505">
    <property type="term" value="C:endomembrane system"/>
    <property type="evidence" value="ECO:0007669"/>
    <property type="project" value="UniProtKB-SubCell"/>
</dbReference>
<keyword evidence="4" id="KW-0597">Phosphoprotein</keyword>
<dbReference type="PANTHER" id="PTHR10658">
    <property type="entry name" value="PHOSPHATIDYLINOSITOL TRANSFER PROTEIN"/>
    <property type="match status" value="1"/>
</dbReference>
<dbReference type="InterPro" id="IPR036412">
    <property type="entry name" value="HAD-like_sf"/>
</dbReference>